<keyword evidence="1" id="KW-0472">Membrane</keyword>
<keyword evidence="1" id="KW-0812">Transmembrane</keyword>
<feature type="transmembrane region" description="Helical" evidence="1">
    <location>
        <begin position="36"/>
        <end position="55"/>
    </location>
</feature>
<keyword evidence="1" id="KW-1133">Transmembrane helix</keyword>
<protein>
    <submittedName>
        <fullName evidence="2">Uncharacterized protein</fullName>
    </submittedName>
</protein>
<proteinExistence type="predicted"/>
<accession>A0A6C0IMF7</accession>
<evidence type="ECO:0000313" key="2">
    <source>
        <dbReference type="EMBL" id="QHT94172.1"/>
    </source>
</evidence>
<organism evidence="2">
    <name type="scientific">viral metagenome</name>
    <dbReference type="NCBI Taxonomy" id="1070528"/>
    <lineage>
        <taxon>unclassified sequences</taxon>
        <taxon>metagenomes</taxon>
        <taxon>organismal metagenomes</taxon>
    </lineage>
</organism>
<dbReference type="EMBL" id="MN740217">
    <property type="protein sequence ID" value="QHT94172.1"/>
    <property type="molecule type" value="Genomic_DNA"/>
</dbReference>
<evidence type="ECO:0000256" key="1">
    <source>
        <dbReference type="SAM" id="Phobius"/>
    </source>
</evidence>
<sequence>MEKLFLLSILISIVYAIVVIAEGKFVQKKLKPTKEIIREGFFVFISSIVSLFLFFKMSGTLTDFFNVITDTKTDNLKATEVFTGDPGF</sequence>
<name>A0A6C0IMF7_9ZZZZ</name>
<reference evidence="2" key="1">
    <citation type="journal article" date="2020" name="Nature">
        <title>Giant virus diversity and host interactions through global metagenomics.</title>
        <authorList>
            <person name="Schulz F."/>
            <person name="Roux S."/>
            <person name="Paez-Espino D."/>
            <person name="Jungbluth S."/>
            <person name="Walsh D.A."/>
            <person name="Denef V.J."/>
            <person name="McMahon K.D."/>
            <person name="Konstantinidis K.T."/>
            <person name="Eloe-Fadrosh E.A."/>
            <person name="Kyrpides N.C."/>
            <person name="Woyke T."/>
        </authorList>
    </citation>
    <scope>NUCLEOTIDE SEQUENCE</scope>
    <source>
        <strain evidence="2">GVMAG-M-3300024258-28</strain>
    </source>
</reference>
<dbReference type="AlphaFoldDB" id="A0A6C0IMF7"/>